<dbReference type="InterPro" id="IPR009057">
    <property type="entry name" value="Homeodomain-like_sf"/>
</dbReference>
<dbReference type="AlphaFoldDB" id="A0AAI9N3L1"/>
<comment type="caution">
    <text evidence="6">The sequence shown here is derived from an EMBL/GenBank/DDBJ whole genome shotgun (WGS) entry which is preliminary data.</text>
</comment>
<reference evidence="6 7" key="1">
    <citation type="journal article" date="2013" name="Front. Microbiol.">
        <title>The genome of the endophytic bacterium H. frisingense GSF30(T) identifies diverse strategies in the Herbaspirillum genus to interact with plants.</title>
        <authorList>
            <person name="Straub D."/>
            <person name="Rothballer M."/>
            <person name="Hartmann A."/>
            <person name="Ludewig U."/>
        </authorList>
    </citation>
    <scope>NUCLEOTIDE SEQUENCE [LARGE SCALE GENOMIC DNA]</scope>
    <source>
        <strain evidence="6 7">GSF30</strain>
    </source>
</reference>
<evidence type="ECO:0000313" key="6">
    <source>
        <dbReference type="EMBL" id="EOA04477.1"/>
    </source>
</evidence>
<proteinExistence type="predicted"/>
<dbReference type="RefSeq" id="WP_006463653.1">
    <property type="nucleotide sequence ID" value="NZ_AEEC02000015.1"/>
</dbReference>
<dbReference type="GO" id="GO:0003677">
    <property type="term" value="F:DNA binding"/>
    <property type="evidence" value="ECO:0007669"/>
    <property type="project" value="UniProtKB-UniRule"/>
</dbReference>
<dbReference type="SUPFAM" id="SSF48498">
    <property type="entry name" value="Tetracyclin repressor-like, C-terminal domain"/>
    <property type="match status" value="1"/>
</dbReference>
<evidence type="ECO:0000259" key="5">
    <source>
        <dbReference type="PROSITE" id="PS50977"/>
    </source>
</evidence>
<dbReference type="SUPFAM" id="SSF46689">
    <property type="entry name" value="Homeodomain-like"/>
    <property type="match status" value="1"/>
</dbReference>
<feature type="domain" description="HTH tetR-type" evidence="5">
    <location>
        <begin position="5"/>
        <end position="65"/>
    </location>
</feature>
<dbReference type="Pfam" id="PF16925">
    <property type="entry name" value="TetR_C_13"/>
    <property type="match status" value="1"/>
</dbReference>
<keyword evidence="2 4" id="KW-0238">DNA-binding</keyword>
<keyword evidence="3" id="KW-0804">Transcription</keyword>
<dbReference type="PANTHER" id="PTHR47506:SF1">
    <property type="entry name" value="HTH-TYPE TRANSCRIPTIONAL REGULATOR YJDC"/>
    <property type="match status" value="1"/>
</dbReference>
<dbReference type="PANTHER" id="PTHR47506">
    <property type="entry name" value="TRANSCRIPTIONAL REGULATORY PROTEIN"/>
    <property type="match status" value="1"/>
</dbReference>
<name>A0AAI9N3L1_9BURK</name>
<dbReference type="InterPro" id="IPR011075">
    <property type="entry name" value="TetR_C"/>
</dbReference>
<gene>
    <name evidence="6" type="ORF">HFRIS_012229</name>
</gene>
<protein>
    <submittedName>
        <fullName evidence="6">Transcriptional regulator</fullName>
    </submittedName>
</protein>
<feature type="DNA-binding region" description="H-T-H motif" evidence="4">
    <location>
        <begin position="28"/>
        <end position="47"/>
    </location>
</feature>
<dbReference type="PROSITE" id="PS50977">
    <property type="entry name" value="HTH_TETR_2"/>
    <property type="match status" value="1"/>
</dbReference>
<dbReference type="PRINTS" id="PR00455">
    <property type="entry name" value="HTHTETR"/>
</dbReference>
<dbReference type="InterPro" id="IPR001647">
    <property type="entry name" value="HTH_TetR"/>
</dbReference>
<sequence length="193" mass="21317">MNSAPTTSEKILQCAQALLVAGGYNGFSYADIGKVIGIRNASIHHHFASKAVLVQTLVRQYRDAAQDGVAAMERNITDPLAQLRAYAGYWESCMTQPESAFCVCAMLAAEMPMLPQEIAMEVKAHFRFFALWLESVLERGQRQGSLRLTDAPRVEAERFLATIHGAMLSARAYDDPKMFGVIVHPMLQRLAVA</sequence>
<evidence type="ECO:0000256" key="3">
    <source>
        <dbReference type="ARBA" id="ARBA00023163"/>
    </source>
</evidence>
<evidence type="ECO:0000256" key="1">
    <source>
        <dbReference type="ARBA" id="ARBA00023015"/>
    </source>
</evidence>
<dbReference type="Gene3D" id="1.10.357.10">
    <property type="entry name" value="Tetracycline Repressor, domain 2"/>
    <property type="match status" value="1"/>
</dbReference>
<accession>A0AAI9N3L1</accession>
<organism evidence="6 7">
    <name type="scientific">Herbaspirillum frisingense GSF30</name>
    <dbReference type="NCBI Taxonomy" id="864073"/>
    <lineage>
        <taxon>Bacteria</taxon>
        <taxon>Pseudomonadati</taxon>
        <taxon>Pseudomonadota</taxon>
        <taxon>Betaproteobacteria</taxon>
        <taxon>Burkholderiales</taxon>
        <taxon>Oxalobacteraceae</taxon>
        <taxon>Herbaspirillum</taxon>
    </lineage>
</organism>
<keyword evidence="1" id="KW-0805">Transcription regulation</keyword>
<evidence type="ECO:0000256" key="4">
    <source>
        <dbReference type="PROSITE-ProRule" id="PRU00335"/>
    </source>
</evidence>
<dbReference type="EMBL" id="AEEC02000015">
    <property type="protein sequence ID" value="EOA04477.1"/>
    <property type="molecule type" value="Genomic_DNA"/>
</dbReference>
<dbReference type="InterPro" id="IPR036271">
    <property type="entry name" value="Tet_transcr_reg_TetR-rel_C_sf"/>
</dbReference>
<dbReference type="Pfam" id="PF00440">
    <property type="entry name" value="TetR_N"/>
    <property type="match status" value="1"/>
</dbReference>
<dbReference type="Proteomes" id="UP000006772">
    <property type="component" value="Unassembled WGS sequence"/>
</dbReference>
<evidence type="ECO:0000256" key="2">
    <source>
        <dbReference type="ARBA" id="ARBA00023125"/>
    </source>
</evidence>
<evidence type="ECO:0000313" key="7">
    <source>
        <dbReference type="Proteomes" id="UP000006772"/>
    </source>
</evidence>